<proteinExistence type="predicted"/>
<protein>
    <submittedName>
        <fullName evidence="1">Uncharacterized protein</fullName>
    </submittedName>
</protein>
<accession>A0AAW2VRE8</accession>
<dbReference type="AlphaFoldDB" id="A0AAW2VRE8"/>
<comment type="caution">
    <text evidence="1">The sequence shown here is derived from an EMBL/GenBank/DDBJ whole genome shotgun (WGS) entry which is preliminary data.</text>
</comment>
<name>A0AAW2VRE8_SESRA</name>
<dbReference type="EMBL" id="JACGWJ010000003">
    <property type="protein sequence ID" value="KAL0430861.1"/>
    <property type="molecule type" value="Genomic_DNA"/>
</dbReference>
<gene>
    <name evidence="1" type="ORF">Sradi_0712100</name>
</gene>
<reference evidence="1" key="2">
    <citation type="journal article" date="2024" name="Plant">
        <title>Genomic evolution and insights into agronomic trait innovations of Sesamum species.</title>
        <authorList>
            <person name="Miao H."/>
            <person name="Wang L."/>
            <person name="Qu L."/>
            <person name="Liu H."/>
            <person name="Sun Y."/>
            <person name="Le M."/>
            <person name="Wang Q."/>
            <person name="Wei S."/>
            <person name="Zheng Y."/>
            <person name="Lin W."/>
            <person name="Duan Y."/>
            <person name="Cao H."/>
            <person name="Xiong S."/>
            <person name="Wang X."/>
            <person name="Wei L."/>
            <person name="Li C."/>
            <person name="Ma Q."/>
            <person name="Ju M."/>
            <person name="Zhao R."/>
            <person name="Li G."/>
            <person name="Mu C."/>
            <person name="Tian Q."/>
            <person name="Mei H."/>
            <person name="Zhang T."/>
            <person name="Gao T."/>
            <person name="Zhang H."/>
        </authorList>
    </citation>
    <scope>NUCLEOTIDE SEQUENCE</scope>
    <source>
        <strain evidence="1">G02</strain>
    </source>
</reference>
<evidence type="ECO:0000313" key="1">
    <source>
        <dbReference type="EMBL" id="KAL0430861.1"/>
    </source>
</evidence>
<reference evidence="1" key="1">
    <citation type="submission" date="2020-06" db="EMBL/GenBank/DDBJ databases">
        <authorList>
            <person name="Li T."/>
            <person name="Hu X."/>
            <person name="Zhang T."/>
            <person name="Song X."/>
            <person name="Zhang H."/>
            <person name="Dai N."/>
            <person name="Sheng W."/>
            <person name="Hou X."/>
            <person name="Wei L."/>
        </authorList>
    </citation>
    <scope>NUCLEOTIDE SEQUENCE</scope>
    <source>
        <strain evidence="1">G02</strain>
        <tissue evidence="1">Leaf</tissue>
    </source>
</reference>
<organism evidence="1">
    <name type="scientific">Sesamum radiatum</name>
    <name type="common">Black benniseed</name>
    <dbReference type="NCBI Taxonomy" id="300843"/>
    <lineage>
        <taxon>Eukaryota</taxon>
        <taxon>Viridiplantae</taxon>
        <taxon>Streptophyta</taxon>
        <taxon>Embryophyta</taxon>
        <taxon>Tracheophyta</taxon>
        <taxon>Spermatophyta</taxon>
        <taxon>Magnoliopsida</taxon>
        <taxon>eudicotyledons</taxon>
        <taxon>Gunneridae</taxon>
        <taxon>Pentapetalae</taxon>
        <taxon>asterids</taxon>
        <taxon>lamiids</taxon>
        <taxon>Lamiales</taxon>
        <taxon>Pedaliaceae</taxon>
        <taxon>Sesamum</taxon>
    </lineage>
</organism>
<sequence>MNNVFLSHESWGPTVECYSVNGSGFTTSNMIRLESSGSCEEVRQKILRISWSENGTGYLPQGLYYVNRKSVA</sequence>